<evidence type="ECO:0000313" key="1">
    <source>
        <dbReference type="EMBL" id="CAE6508659.1"/>
    </source>
</evidence>
<feature type="non-terminal residue" evidence="1">
    <location>
        <position position="1"/>
    </location>
</feature>
<proteinExistence type="predicted"/>
<organism evidence="1 2">
    <name type="scientific">Rhizoctonia solani</name>
    <dbReference type="NCBI Taxonomy" id="456999"/>
    <lineage>
        <taxon>Eukaryota</taxon>
        <taxon>Fungi</taxon>
        <taxon>Dikarya</taxon>
        <taxon>Basidiomycota</taxon>
        <taxon>Agaricomycotina</taxon>
        <taxon>Agaricomycetes</taxon>
        <taxon>Cantharellales</taxon>
        <taxon>Ceratobasidiaceae</taxon>
        <taxon>Rhizoctonia</taxon>
    </lineage>
</organism>
<dbReference type="EMBL" id="CAJMWT010005700">
    <property type="protein sequence ID" value="CAE6508659.1"/>
    <property type="molecule type" value="Genomic_DNA"/>
</dbReference>
<name>A0A8H3D3F6_9AGAM</name>
<sequence>MPLVPFIATGHLVTSYLPPRYGPYRKRQGQTWLDALHTWRDKTRSKLAWNEEFRREGDNRAKHIMTPVLTCTVYEMPSEDAQSRLRCAANDLAEALEGAKSAVRARLGKKALLDFYGKVEDSGKVKSHCRYRVVNISYTCILDNLPITECRGEGGTKNDARQDAARQLLQSGAYC</sequence>
<dbReference type="Proteomes" id="UP000663843">
    <property type="component" value="Unassembled WGS sequence"/>
</dbReference>
<dbReference type="AlphaFoldDB" id="A0A8H3D3F6"/>
<accession>A0A8H3D3F6</accession>
<evidence type="ECO:0000313" key="2">
    <source>
        <dbReference type="Proteomes" id="UP000663843"/>
    </source>
</evidence>
<reference evidence="1" key="1">
    <citation type="submission" date="2021-01" db="EMBL/GenBank/DDBJ databases">
        <authorList>
            <person name="Kaushik A."/>
        </authorList>
    </citation>
    <scope>NUCLEOTIDE SEQUENCE</scope>
    <source>
        <strain evidence="1">AG2-2IIIB</strain>
    </source>
</reference>
<gene>
    <name evidence="1" type="ORF">RDB_LOCUS149316</name>
</gene>
<dbReference type="SUPFAM" id="SSF54768">
    <property type="entry name" value="dsRNA-binding domain-like"/>
    <property type="match status" value="1"/>
</dbReference>
<comment type="caution">
    <text evidence="1">The sequence shown here is derived from an EMBL/GenBank/DDBJ whole genome shotgun (WGS) entry which is preliminary data.</text>
</comment>
<protein>
    <submittedName>
        <fullName evidence="1">Uncharacterized protein</fullName>
    </submittedName>
</protein>